<accession>A2DA70</accession>
<dbReference type="GO" id="GO:0016887">
    <property type="term" value="F:ATP hydrolysis activity"/>
    <property type="evidence" value="ECO:0007669"/>
    <property type="project" value="InterPro"/>
</dbReference>
<dbReference type="InterPro" id="IPR027417">
    <property type="entry name" value="P-loop_NTPase"/>
</dbReference>
<dbReference type="PANTHER" id="PTHR23389">
    <property type="entry name" value="CHROMOSOME TRANSMISSION FIDELITY FACTOR 18"/>
    <property type="match status" value="1"/>
</dbReference>
<dbReference type="AlphaFoldDB" id="A2DA70"/>
<dbReference type="Gene3D" id="3.40.50.300">
    <property type="entry name" value="P-loop containing nucleotide triphosphate hydrolases"/>
    <property type="match status" value="1"/>
</dbReference>
<proteinExistence type="predicted"/>
<dbReference type="Pfam" id="PF00004">
    <property type="entry name" value="AAA"/>
    <property type="match status" value="1"/>
</dbReference>
<dbReference type="OrthoDB" id="9996895at2759"/>
<dbReference type="GO" id="GO:0006260">
    <property type="term" value="P:DNA replication"/>
    <property type="evidence" value="ECO:0007669"/>
    <property type="project" value="UniProtKB-KW"/>
</dbReference>
<keyword evidence="1" id="KW-0235">DNA replication</keyword>
<dbReference type="SUPFAM" id="SSF52540">
    <property type="entry name" value="P-loop containing nucleoside triphosphate hydrolases"/>
    <property type="match status" value="1"/>
</dbReference>
<evidence type="ECO:0000313" key="4">
    <source>
        <dbReference type="Proteomes" id="UP000001542"/>
    </source>
</evidence>
<name>A2DA70_TRIV3</name>
<dbReference type="RefSeq" id="XP_001583704.1">
    <property type="nucleotide sequence ID" value="XM_001583654.1"/>
</dbReference>
<organism evidence="3 4">
    <name type="scientific">Trichomonas vaginalis (strain ATCC PRA-98 / G3)</name>
    <dbReference type="NCBI Taxonomy" id="412133"/>
    <lineage>
        <taxon>Eukaryota</taxon>
        <taxon>Metamonada</taxon>
        <taxon>Parabasalia</taxon>
        <taxon>Trichomonadida</taxon>
        <taxon>Trichomonadidae</taxon>
        <taxon>Trichomonas</taxon>
    </lineage>
</organism>
<dbReference type="EMBL" id="DS113182">
    <property type="protein sequence ID" value="EAY22718.1"/>
    <property type="molecule type" value="Genomic_DNA"/>
</dbReference>
<evidence type="ECO:0000256" key="1">
    <source>
        <dbReference type="ARBA" id="ARBA00022705"/>
    </source>
</evidence>
<protein>
    <recommendedName>
        <fullName evidence="2">ATPase AAA-type core domain-containing protein</fullName>
    </recommendedName>
</protein>
<dbReference type="VEuPathDB" id="TrichDB:TVAGG3_0266480"/>
<dbReference type="KEGG" id="tva:5468276"/>
<reference evidence="3" key="1">
    <citation type="submission" date="2006-10" db="EMBL/GenBank/DDBJ databases">
        <authorList>
            <person name="Amadeo P."/>
            <person name="Zhao Q."/>
            <person name="Wortman J."/>
            <person name="Fraser-Liggett C."/>
            <person name="Carlton J."/>
        </authorList>
    </citation>
    <scope>NUCLEOTIDE SEQUENCE</scope>
    <source>
        <strain evidence="3">G3</strain>
    </source>
</reference>
<dbReference type="InParanoid" id="A2DA70"/>
<dbReference type="GO" id="GO:0005524">
    <property type="term" value="F:ATP binding"/>
    <property type="evidence" value="ECO:0007669"/>
    <property type="project" value="InterPro"/>
</dbReference>
<feature type="domain" description="ATPase AAA-type core" evidence="2">
    <location>
        <begin position="64"/>
        <end position="172"/>
    </location>
</feature>
<dbReference type="InterPro" id="IPR003959">
    <property type="entry name" value="ATPase_AAA_core"/>
</dbReference>
<dbReference type="PANTHER" id="PTHR23389:SF6">
    <property type="entry name" value="REPLICATION FACTOR C SUBUNIT 1"/>
    <property type="match status" value="1"/>
</dbReference>
<keyword evidence="4" id="KW-1185">Reference proteome</keyword>
<sequence length="373" mass="42481">MGKGLDMLFTITPKTPKKEAKPLAKTRTEAYMWSDPSNIPFIPTNSYISVESWIVNFHQKMPFCLLYGPTSSGKSRIVHTISVRYCLHLIEIDCASAKDIKSCIDTANEATQSRSVGSFLETENENQSSIKPTSMVVFEHIDALFTAGTKVSQALLNLLSSSRVPIIATCNKNFFKPAEWMLVVYVPKIIDAFLVLKESTWFKQSKNQLQTEMNVRKLLYMTNYDIRQTSLQMMFNDSSEKFLPRDEQIYHSLLNENSDTSTIDLNLYPDYLDLLTSIDSEDLFWNSKIDPNVMSRPLSDTDKFTKEVYDYIGTKFQASRTSYMPITETIEFAAVAAQNCQMKTRTLRVLPLSKIVPITEDDTALFIKAGQYP</sequence>
<evidence type="ECO:0000259" key="2">
    <source>
        <dbReference type="Pfam" id="PF00004"/>
    </source>
</evidence>
<dbReference type="Proteomes" id="UP000001542">
    <property type="component" value="Unassembled WGS sequence"/>
</dbReference>
<gene>
    <name evidence="3" type="ORF">TVAG_476470</name>
</gene>
<dbReference type="VEuPathDB" id="TrichDB:TVAG_476470"/>
<evidence type="ECO:0000313" key="3">
    <source>
        <dbReference type="EMBL" id="EAY22718.1"/>
    </source>
</evidence>
<reference evidence="3" key="2">
    <citation type="journal article" date="2007" name="Science">
        <title>Draft genome sequence of the sexually transmitted pathogen Trichomonas vaginalis.</title>
        <authorList>
            <person name="Carlton J.M."/>
            <person name="Hirt R.P."/>
            <person name="Silva J.C."/>
            <person name="Delcher A.L."/>
            <person name="Schatz M."/>
            <person name="Zhao Q."/>
            <person name="Wortman J.R."/>
            <person name="Bidwell S.L."/>
            <person name="Alsmark U.C.M."/>
            <person name="Besteiro S."/>
            <person name="Sicheritz-Ponten T."/>
            <person name="Noel C.J."/>
            <person name="Dacks J.B."/>
            <person name="Foster P.G."/>
            <person name="Simillion C."/>
            <person name="Van de Peer Y."/>
            <person name="Miranda-Saavedra D."/>
            <person name="Barton G.J."/>
            <person name="Westrop G.D."/>
            <person name="Mueller S."/>
            <person name="Dessi D."/>
            <person name="Fiori P.L."/>
            <person name="Ren Q."/>
            <person name="Paulsen I."/>
            <person name="Zhang H."/>
            <person name="Bastida-Corcuera F.D."/>
            <person name="Simoes-Barbosa A."/>
            <person name="Brown M.T."/>
            <person name="Hayes R.D."/>
            <person name="Mukherjee M."/>
            <person name="Okumura C.Y."/>
            <person name="Schneider R."/>
            <person name="Smith A.J."/>
            <person name="Vanacova S."/>
            <person name="Villalvazo M."/>
            <person name="Haas B.J."/>
            <person name="Pertea M."/>
            <person name="Feldblyum T.V."/>
            <person name="Utterback T.R."/>
            <person name="Shu C.L."/>
            <person name="Osoegawa K."/>
            <person name="de Jong P.J."/>
            <person name="Hrdy I."/>
            <person name="Horvathova L."/>
            <person name="Zubacova Z."/>
            <person name="Dolezal P."/>
            <person name="Malik S.B."/>
            <person name="Logsdon J.M. Jr."/>
            <person name="Henze K."/>
            <person name="Gupta A."/>
            <person name="Wang C.C."/>
            <person name="Dunne R.L."/>
            <person name="Upcroft J.A."/>
            <person name="Upcroft P."/>
            <person name="White O."/>
            <person name="Salzberg S.L."/>
            <person name="Tang P."/>
            <person name="Chiu C.-H."/>
            <person name="Lee Y.-S."/>
            <person name="Embley T.M."/>
            <person name="Coombs G.H."/>
            <person name="Mottram J.C."/>
            <person name="Tachezy J."/>
            <person name="Fraser-Liggett C.M."/>
            <person name="Johnson P.J."/>
        </authorList>
    </citation>
    <scope>NUCLEOTIDE SEQUENCE [LARGE SCALE GENOMIC DNA]</scope>
    <source>
        <strain evidence="3">G3</strain>
    </source>
</reference>